<dbReference type="InterPro" id="IPR011051">
    <property type="entry name" value="RmlC_Cupin_sf"/>
</dbReference>
<keyword evidence="4" id="KW-0560">Oxidoreductase</keyword>
<keyword evidence="3" id="KW-0223">Dioxygenase</keyword>
<dbReference type="GO" id="GO:0008198">
    <property type="term" value="F:ferrous iron binding"/>
    <property type="evidence" value="ECO:0007669"/>
    <property type="project" value="TreeGrafter"/>
</dbReference>
<evidence type="ECO:0000256" key="6">
    <source>
        <dbReference type="PIRSR" id="PIRSR610300-50"/>
    </source>
</evidence>
<protein>
    <recommendedName>
        <fullName evidence="10">Cysteine dioxygenase</fullName>
    </recommendedName>
</protein>
<evidence type="ECO:0000256" key="4">
    <source>
        <dbReference type="ARBA" id="ARBA00023002"/>
    </source>
</evidence>
<evidence type="ECO:0008006" key="10">
    <source>
        <dbReference type="Google" id="ProtNLM"/>
    </source>
</evidence>
<gene>
    <name evidence="8" type="ORF">ABB30_01305</name>
</gene>
<proteinExistence type="inferred from homology"/>
<dbReference type="InterPro" id="IPR010300">
    <property type="entry name" value="CDO_1"/>
</dbReference>
<feature type="cross-link" description="3'-(S-cysteinyl)-tyrosine (Cys-Tyr)" evidence="6">
    <location>
        <begin position="98"/>
        <end position="165"/>
    </location>
</feature>
<dbReference type="SUPFAM" id="SSF51182">
    <property type="entry name" value="RmlC-like cupins"/>
    <property type="match status" value="1"/>
</dbReference>
<dbReference type="AlphaFoldDB" id="A0A0R0DAD4"/>
<evidence type="ECO:0000256" key="7">
    <source>
        <dbReference type="PIRSR" id="PIRSR610300-51"/>
    </source>
</evidence>
<feature type="binding site" evidence="7">
    <location>
        <position position="93"/>
    </location>
    <ligand>
        <name>Fe cation</name>
        <dbReference type="ChEBI" id="CHEBI:24875"/>
        <note>catalytic</note>
    </ligand>
</feature>
<comment type="caution">
    <text evidence="8">The sequence shown here is derived from an EMBL/GenBank/DDBJ whole genome shotgun (WGS) entry which is preliminary data.</text>
</comment>
<evidence type="ECO:0000256" key="1">
    <source>
        <dbReference type="ARBA" id="ARBA00006622"/>
    </source>
</evidence>
<dbReference type="InterPro" id="IPR014710">
    <property type="entry name" value="RmlC-like_jellyroll"/>
</dbReference>
<feature type="binding site" evidence="7">
    <location>
        <position position="148"/>
    </location>
    <ligand>
        <name>Fe cation</name>
        <dbReference type="ChEBI" id="CHEBI:24875"/>
        <note>catalytic</note>
    </ligand>
</feature>
<keyword evidence="2 7" id="KW-0479">Metal-binding</keyword>
<dbReference type="PATRIC" id="fig|336566.3.peg.2536"/>
<keyword evidence="6" id="KW-0883">Thioether bond</keyword>
<evidence type="ECO:0000256" key="2">
    <source>
        <dbReference type="ARBA" id="ARBA00022723"/>
    </source>
</evidence>
<dbReference type="STRING" id="336566.ABB30_01305"/>
<dbReference type="EMBL" id="LDJM01000005">
    <property type="protein sequence ID" value="KRG79325.1"/>
    <property type="molecule type" value="Genomic_DNA"/>
</dbReference>
<dbReference type="RefSeq" id="WP_161808810.1">
    <property type="nucleotide sequence ID" value="NZ_LDJM01000005.1"/>
</dbReference>
<evidence type="ECO:0000256" key="3">
    <source>
        <dbReference type="ARBA" id="ARBA00022964"/>
    </source>
</evidence>
<dbReference type="Proteomes" id="UP000050956">
    <property type="component" value="Unassembled WGS sequence"/>
</dbReference>
<sequence length="194" mass="21325">MIKGNDQVLPGLQKLVQVLDTAVAGRSAAHAYAGVRAALPLLVGDAQVQLPALAYRPHPEHYARHELYCSREHGYCVVAMVWAPGQGAPVHDHDGRWCVEAVWSGQLEVTDWQLLEADDDAGWRFARGASQRQCAGDCAGLQGTAQYHSVYNPDPKKVAVSLHVYQRRLQQCTVFQADSNGRYWPRPQALAADA</sequence>
<keyword evidence="5 7" id="KW-0408">Iron</keyword>
<dbReference type="Pfam" id="PF05995">
    <property type="entry name" value="CDO_I"/>
    <property type="match status" value="1"/>
</dbReference>
<dbReference type="Gene3D" id="2.60.120.10">
    <property type="entry name" value="Jelly Rolls"/>
    <property type="match status" value="1"/>
</dbReference>
<name>A0A0R0DAD4_9GAMM</name>
<reference evidence="8 9" key="1">
    <citation type="submission" date="2015-05" db="EMBL/GenBank/DDBJ databases">
        <title>Genome sequencing and analysis of members of genus Stenotrophomonas.</title>
        <authorList>
            <person name="Patil P.P."/>
            <person name="Midha S."/>
            <person name="Patil P.B."/>
        </authorList>
    </citation>
    <scope>NUCLEOTIDE SEQUENCE [LARGE SCALE GENOMIC DNA]</scope>
    <source>
        <strain evidence="8 9">DSM 24757</strain>
    </source>
</reference>
<comment type="similarity">
    <text evidence="1">Belongs to the cysteine dioxygenase family.</text>
</comment>
<evidence type="ECO:0000256" key="5">
    <source>
        <dbReference type="ARBA" id="ARBA00023004"/>
    </source>
</evidence>
<evidence type="ECO:0000313" key="8">
    <source>
        <dbReference type="EMBL" id="KRG79325.1"/>
    </source>
</evidence>
<evidence type="ECO:0000313" key="9">
    <source>
        <dbReference type="Proteomes" id="UP000050956"/>
    </source>
</evidence>
<dbReference type="PANTHER" id="PTHR12918">
    <property type="entry name" value="CYSTEINE DIOXYGENASE"/>
    <property type="match status" value="1"/>
</dbReference>
<dbReference type="PANTHER" id="PTHR12918:SF1">
    <property type="entry name" value="CYSTEINE DIOXYGENASE TYPE 1"/>
    <property type="match status" value="1"/>
</dbReference>
<feature type="binding site" evidence="7">
    <location>
        <position position="91"/>
    </location>
    <ligand>
        <name>Fe cation</name>
        <dbReference type="ChEBI" id="CHEBI:24875"/>
        <note>catalytic</note>
    </ligand>
</feature>
<dbReference type="GO" id="GO:0016702">
    <property type="term" value="F:oxidoreductase activity, acting on single donors with incorporation of molecular oxygen, incorporation of two atoms of oxygen"/>
    <property type="evidence" value="ECO:0007669"/>
    <property type="project" value="InterPro"/>
</dbReference>
<keyword evidence="9" id="KW-1185">Reference proteome</keyword>
<dbReference type="CDD" id="cd10548">
    <property type="entry name" value="cupin_CDO"/>
    <property type="match status" value="1"/>
</dbReference>
<accession>A0A0R0DAD4</accession>
<organism evidence="8 9">
    <name type="scientific">Stenotrophomonas ginsengisoli</name>
    <dbReference type="NCBI Taxonomy" id="336566"/>
    <lineage>
        <taxon>Bacteria</taxon>
        <taxon>Pseudomonadati</taxon>
        <taxon>Pseudomonadota</taxon>
        <taxon>Gammaproteobacteria</taxon>
        <taxon>Lysobacterales</taxon>
        <taxon>Lysobacteraceae</taxon>
        <taxon>Stenotrophomonas</taxon>
    </lineage>
</organism>